<name>A0A1M5M9G7_9RHOB</name>
<accession>A0A1M5M9G7</accession>
<keyword evidence="4" id="KW-1185">Reference proteome</keyword>
<evidence type="ECO:0000259" key="2">
    <source>
        <dbReference type="SMART" id="SM00867"/>
    </source>
</evidence>
<dbReference type="OrthoDB" id="5525824at2"/>
<gene>
    <name evidence="3" type="ORF">SAMN05444003_0711</name>
</gene>
<dbReference type="InterPro" id="IPR027016">
    <property type="entry name" value="UCP029811"/>
</dbReference>
<dbReference type="SUPFAM" id="SSF101874">
    <property type="entry name" value="YceI-like"/>
    <property type="match status" value="1"/>
</dbReference>
<feature type="domain" description="Lipid/polyisoprenoid-binding YceI-like" evidence="2">
    <location>
        <begin position="21"/>
        <end position="188"/>
    </location>
</feature>
<dbReference type="PIRSF" id="PIRSF029811">
    <property type="entry name" value="UCP029811"/>
    <property type="match status" value="1"/>
</dbReference>
<feature type="signal peptide" evidence="1">
    <location>
        <begin position="1"/>
        <end position="19"/>
    </location>
</feature>
<dbReference type="Pfam" id="PF04264">
    <property type="entry name" value="YceI"/>
    <property type="match status" value="1"/>
</dbReference>
<dbReference type="InterPro" id="IPR007372">
    <property type="entry name" value="Lipid/polyisoprenoid-bd_YceI"/>
</dbReference>
<evidence type="ECO:0000256" key="1">
    <source>
        <dbReference type="SAM" id="SignalP"/>
    </source>
</evidence>
<dbReference type="AlphaFoldDB" id="A0A1M5M9G7"/>
<dbReference type="Proteomes" id="UP000184074">
    <property type="component" value="Unassembled WGS sequence"/>
</dbReference>
<dbReference type="RefSeq" id="WP_072899341.1">
    <property type="nucleotide sequence ID" value="NZ_FQXB01000001.1"/>
</dbReference>
<keyword evidence="1" id="KW-0732">Signal</keyword>
<reference evidence="3 4" key="1">
    <citation type="submission" date="2016-11" db="EMBL/GenBank/DDBJ databases">
        <authorList>
            <person name="Jaros S."/>
            <person name="Januszkiewicz K."/>
            <person name="Wedrychowicz H."/>
        </authorList>
    </citation>
    <scope>NUCLEOTIDE SEQUENCE [LARGE SCALE GENOMIC DNA]</scope>
    <source>
        <strain evidence="3 4">DSM 28715</strain>
    </source>
</reference>
<protein>
    <submittedName>
        <fullName evidence="3">YceI-like domain-containing protein</fullName>
    </submittedName>
</protein>
<dbReference type="SMART" id="SM00867">
    <property type="entry name" value="YceI"/>
    <property type="match status" value="1"/>
</dbReference>
<dbReference type="STRING" id="1508389.SAMN05444003_0711"/>
<feature type="chain" id="PRO_5012680271" evidence="1">
    <location>
        <begin position="20"/>
        <end position="189"/>
    </location>
</feature>
<evidence type="ECO:0000313" key="3">
    <source>
        <dbReference type="EMBL" id="SHG73898.1"/>
    </source>
</evidence>
<dbReference type="Gene3D" id="2.40.128.110">
    <property type="entry name" value="Lipid/polyisoprenoid-binding, YceI-like"/>
    <property type="match status" value="1"/>
</dbReference>
<organism evidence="3 4">
    <name type="scientific">Cognatiyoonia sediminum</name>
    <dbReference type="NCBI Taxonomy" id="1508389"/>
    <lineage>
        <taxon>Bacteria</taxon>
        <taxon>Pseudomonadati</taxon>
        <taxon>Pseudomonadota</taxon>
        <taxon>Alphaproteobacteria</taxon>
        <taxon>Rhodobacterales</taxon>
        <taxon>Paracoccaceae</taxon>
        <taxon>Cognatiyoonia</taxon>
    </lineage>
</organism>
<dbReference type="InterPro" id="IPR036761">
    <property type="entry name" value="TTHA0802/YceI-like_sf"/>
</dbReference>
<evidence type="ECO:0000313" key="4">
    <source>
        <dbReference type="Proteomes" id="UP000184074"/>
    </source>
</evidence>
<sequence>MNFKSTIAAVALTTLPTFAAAWDLDPAESVVSFGLIKNDFIGEAHTFSGLSGTVDNDGNVDVAIDLTTLDTNIDIRNERMAEHVFRGLATAEISAEVDLDEIKKLRPGESTQMEIEATLNLLGNDVDVYLDAYILRVAPNRVMVSTNTAGYLSTEELGVDEGVDVLQGLENLDSITRVTPITLHLMFER</sequence>
<dbReference type="EMBL" id="FQXB01000001">
    <property type="protein sequence ID" value="SHG73898.1"/>
    <property type="molecule type" value="Genomic_DNA"/>
</dbReference>
<proteinExistence type="predicted"/>